<organism evidence="1">
    <name type="scientific">marine sediment metagenome</name>
    <dbReference type="NCBI Taxonomy" id="412755"/>
    <lineage>
        <taxon>unclassified sequences</taxon>
        <taxon>metagenomes</taxon>
        <taxon>ecological metagenomes</taxon>
    </lineage>
</organism>
<reference evidence="1" key="1">
    <citation type="journal article" date="2015" name="Nature">
        <title>Complex archaea that bridge the gap between prokaryotes and eukaryotes.</title>
        <authorList>
            <person name="Spang A."/>
            <person name="Saw J.H."/>
            <person name="Jorgensen S.L."/>
            <person name="Zaremba-Niedzwiedzka K."/>
            <person name="Martijn J."/>
            <person name="Lind A.E."/>
            <person name="van Eijk R."/>
            <person name="Schleper C."/>
            <person name="Guy L."/>
            <person name="Ettema T.J."/>
        </authorList>
    </citation>
    <scope>NUCLEOTIDE SEQUENCE</scope>
</reference>
<sequence length="116" mass="13448">MTDQHTPEERIALLKGWERWHGMGSDCWRHESSDGGYHNLYDGPPNYLTKEEHALPLMVEMWEAGFDLSHDNIDGTFYWYGVSDDGPDALNDDRDETTDVMVATGLDWLAWKEKEK</sequence>
<dbReference type="AlphaFoldDB" id="A0A0F9QJ05"/>
<proteinExistence type="predicted"/>
<comment type="caution">
    <text evidence="1">The sequence shown here is derived from an EMBL/GenBank/DDBJ whole genome shotgun (WGS) entry which is preliminary data.</text>
</comment>
<evidence type="ECO:0000313" key="1">
    <source>
        <dbReference type="EMBL" id="KKN05263.1"/>
    </source>
</evidence>
<gene>
    <name evidence="1" type="ORF">LCGC14_1089070</name>
</gene>
<accession>A0A0F9QJ05</accession>
<name>A0A0F9QJ05_9ZZZZ</name>
<dbReference type="EMBL" id="LAZR01004824">
    <property type="protein sequence ID" value="KKN05263.1"/>
    <property type="molecule type" value="Genomic_DNA"/>
</dbReference>
<protein>
    <submittedName>
        <fullName evidence="1">Uncharacterized protein</fullName>
    </submittedName>
</protein>